<name>A0A5B0LS25_PUCGR</name>
<dbReference type="AlphaFoldDB" id="A0A5B0LS25"/>
<reference evidence="1 2" key="1">
    <citation type="submission" date="2019-05" db="EMBL/GenBank/DDBJ databases">
        <title>Emergence of the Ug99 lineage of the wheat stem rust pathogen through somatic hybridization.</title>
        <authorList>
            <person name="Li F."/>
            <person name="Upadhyaya N.M."/>
            <person name="Sperschneider J."/>
            <person name="Matny O."/>
            <person name="Nguyen-Phuc H."/>
            <person name="Mago R."/>
            <person name="Raley C."/>
            <person name="Miller M.E."/>
            <person name="Silverstein K.A.T."/>
            <person name="Henningsen E."/>
            <person name="Hirsch C.D."/>
            <person name="Visser B."/>
            <person name="Pretorius Z.A."/>
            <person name="Steffenson B.J."/>
            <person name="Schwessinger B."/>
            <person name="Dodds P.N."/>
            <person name="Figueroa M."/>
        </authorList>
    </citation>
    <scope>NUCLEOTIDE SEQUENCE [LARGE SCALE GENOMIC DNA]</scope>
    <source>
        <strain evidence="1 2">Ug99</strain>
    </source>
</reference>
<evidence type="ECO:0000313" key="1">
    <source>
        <dbReference type="EMBL" id="KAA1066936.1"/>
    </source>
</evidence>
<proteinExistence type="predicted"/>
<comment type="caution">
    <text evidence="1">The sequence shown here is derived from an EMBL/GenBank/DDBJ whole genome shotgun (WGS) entry which is preliminary data.</text>
</comment>
<sequence>MIKFVSEICAVRDRQLEKKSKHIVSGQIDAGVYEVCIGISEGRRYLRYVQIGVAELTYHCKAGG</sequence>
<evidence type="ECO:0000313" key="2">
    <source>
        <dbReference type="Proteomes" id="UP000325313"/>
    </source>
</evidence>
<dbReference type="EMBL" id="VDEP01000508">
    <property type="protein sequence ID" value="KAA1066936.1"/>
    <property type="molecule type" value="Genomic_DNA"/>
</dbReference>
<organism evidence="1 2">
    <name type="scientific">Puccinia graminis f. sp. tritici</name>
    <dbReference type="NCBI Taxonomy" id="56615"/>
    <lineage>
        <taxon>Eukaryota</taxon>
        <taxon>Fungi</taxon>
        <taxon>Dikarya</taxon>
        <taxon>Basidiomycota</taxon>
        <taxon>Pucciniomycotina</taxon>
        <taxon>Pucciniomycetes</taxon>
        <taxon>Pucciniales</taxon>
        <taxon>Pucciniaceae</taxon>
        <taxon>Puccinia</taxon>
    </lineage>
</organism>
<protein>
    <submittedName>
        <fullName evidence="1">Uncharacterized protein</fullName>
    </submittedName>
</protein>
<gene>
    <name evidence="1" type="ORF">PGTUg99_016619</name>
</gene>
<accession>A0A5B0LS25</accession>
<dbReference type="Proteomes" id="UP000325313">
    <property type="component" value="Unassembled WGS sequence"/>
</dbReference>